<feature type="region of interest" description="Disordered" evidence="7">
    <location>
        <begin position="157"/>
        <end position="186"/>
    </location>
</feature>
<keyword evidence="5" id="KW-0067">ATP-binding</keyword>
<reference evidence="11" key="1">
    <citation type="submission" date="2021-06" db="EMBL/GenBank/DDBJ databases">
        <title>Genome Sequence of Mortierella hyaline Strain SCG-10, a Cold-Adapted, Nitrate-Reducing Fungus Isolated from Soil in Minnesota, USA.</title>
        <authorList>
            <person name="Aldossari N."/>
        </authorList>
    </citation>
    <scope>NUCLEOTIDE SEQUENCE</scope>
    <source>
        <strain evidence="11">SCG-10</strain>
    </source>
</reference>
<dbReference type="SMART" id="SM00490">
    <property type="entry name" value="HELICc"/>
    <property type="match status" value="1"/>
</dbReference>
<dbReference type="Gene3D" id="3.40.50.300">
    <property type="entry name" value="P-loop containing nucleotide triphosphate hydrolases"/>
    <property type="match status" value="2"/>
</dbReference>
<dbReference type="Pfam" id="PF00271">
    <property type="entry name" value="Helicase_C"/>
    <property type="match status" value="1"/>
</dbReference>
<evidence type="ECO:0000259" key="10">
    <source>
        <dbReference type="PROSITE" id="PS51195"/>
    </source>
</evidence>
<dbReference type="GO" id="GO:0005524">
    <property type="term" value="F:ATP binding"/>
    <property type="evidence" value="ECO:0007669"/>
    <property type="project" value="UniProtKB-KW"/>
</dbReference>
<feature type="region of interest" description="Disordered" evidence="7">
    <location>
        <begin position="1"/>
        <end position="70"/>
    </location>
</feature>
<dbReference type="GO" id="GO:0016787">
    <property type="term" value="F:hydrolase activity"/>
    <property type="evidence" value="ECO:0007669"/>
    <property type="project" value="UniProtKB-KW"/>
</dbReference>
<dbReference type="PROSITE" id="PS51195">
    <property type="entry name" value="Q_MOTIF"/>
    <property type="match status" value="1"/>
</dbReference>
<evidence type="ECO:0000256" key="3">
    <source>
        <dbReference type="ARBA" id="ARBA00022801"/>
    </source>
</evidence>
<dbReference type="AlphaFoldDB" id="A0A9P8BRL7"/>
<dbReference type="EMBL" id="JAHRHY010000011">
    <property type="protein sequence ID" value="KAG9065545.1"/>
    <property type="molecule type" value="Genomic_DNA"/>
</dbReference>
<dbReference type="SMART" id="SM00487">
    <property type="entry name" value="DEXDc"/>
    <property type="match status" value="1"/>
</dbReference>
<feature type="domain" description="DEAD-box RNA helicase Q" evidence="10">
    <location>
        <begin position="214"/>
        <end position="242"/>
    </location>
</feature>
<dbReference type="InterPro" id="IPR011545">
    <property type="entry name" value="DEAD/DEAH_box_helicase_dom"/>
</dbReference>
<feature type="compositionally biased region" description="Low complexity" evidence="7">
    <location>
        <begin position="55"/>
        <end position="70"/>
    </location>
</feature>
<evidence type="ECO:0000256" key="7">
    <source>
        <dbReference type="SAM" id="MobiDB-lite"/>
    </source>
</evidence>
<proteinExistence type="predicted"/>
<evidence type="ECO:0000259" key="8">
    <source>
        <dbReference type="PROSITE" id="PS51192"/>
    </source>
</evidence>
<evidence type="ECO:0000256" key="1">
    <source>
        <dbReference type="ARBA" id="ARBA00012552"/>
    </source>
</evidence>
<dbReference type="EC" id="3.6.4.13" evidence="1"/>
<dbReference type="CDD" id="cd18787">
    <property type="entry name" value="SF2_C_DEAD"/>
    <property type="match status" value="1"/>
</dbReference>
<dbReference type="Pfam" id="PF00270">
    <property type="entry name" value="DEAD"/>
    <property type="match status" value="1"/>
</dbReference>
<name>A0A9P8BRL7_9FUNG</name>
<dbReference type="PROSITE" id="PS51192">
    <property type="entry name" value="HELICASE_ATP_BIND_1"/>
    <property type="match status" value="1"/>
</dbReference>
<dbReference type="InterPro" id="IPR027417">
    <property type="entry name" value="P-loop_NTPase"/>
</dbReference>
<dbReference type="GO" id="GO:0003676">
    <property type="term" value="F:nucleic acid binding"/>
    <property type="evidence" value="ECO:0007669"/>
    <property type="project" value="InterPro"/>
</dbReference>
<evidence type="ECO:0000256" key="4">
    <source>
        <dbReference type="ARBA" id="ARBA00022806"/>
    </source>
</evidence>
<comment type="caution">
    <text evidence="11">The sequence shown here is derived from an EMBL/GenBank/DDBJ whole genome shotgun (WGS) entry which is preliminary data.</text>
</comment>
<keyword evidence="4 11" id="KW-0347">Helicase</keyword>
<accession>A0A9P8BRL7</accession>
<evidence type="ECO:0000259" key="9">
    <source>
        <dbReference type="PROSITE" id="PS51194"/>
    </source>
</evidence>
<dbReference type="Proteomes" id="UP000707451">
    <property type="component" value="Unassembled WGS sequence"/>
</dbReference>
<feature type="domain" description="Helicase C-terminal" evidence="9">
    <location>
        <begin position="428"/>
        <end position="601"/>
    </location>
</feature>
<evidence type="ECO:0000256" key="6">
    <source>
        <dbReference type="PROSITE-ProRule" id="PRU00552"/>
    </source>
</evidence>
<dbReference type="SUPFAM" id="SSF52540">
    <property type="entry name" value="P-loop containing nucleoside triphosphate hydrolases"/>
    <property type="match status" value="1"/>
</dbReference>
<dbReference type="PROSITE" id="PS51194">
    <property type="entry name" value="HELICASE_CTER"/>
    <property type="match status" value="1"/>
</dbReference>
<evidence type="ECO:0000256" key="2">
    <source>
        <dbReference type="ARBA" id="ARBA00022741"/>
    </source>
</evidence>
<gene>
    <name evidence="11" type="primary">DBP5_1</name>
    <name evidence="11" type="ORF">KI688_001833</name>
</gene>
<feature type="domain" description="Helicase ATP-binding" evidence="8">
    <location>
        <begin position="247"/>
        <end position="414"/>
    </location>
</feature>
<dbReference type="InterPro" id="IPR001650">
    <property type="entry name" value="Helicase_C-like"/>
</dbReference>
<dbReference type="InterPro" id="IPR014001">
    <property type="entry name" value="Helicase_ATP-bd"/>
</dbReference>
<dbReference type="GO" id="GO:0003724">
    <property type="term" value="F:RNA helicase activity"/>
    <property type="evidence" value="ECO:0007669"/>
    <property type="project" value="UniProtKB-EC"/>
</dbReference>
<feature type="compositionally biased region" description="Low complexity" evidence="7">
    <location>
        <begin position="18"/>
        <end position="46"/>
    </location>
</feature>
<dbReference type="PANTHER" id="PTHR47958">
    <property type="entry name" value="ATP-DEPENDENT RNA HELICASE DBP3"/>
    <property type="match status" value="1"/>
</dbReference>
<evidence type="ECO:0000313" key="11">
    <source>
        <dbReference type="EMBL" id="KAG9065545.1"/>
    </source>
</evidence>
<keyword evidence="12" id="KW-1185">Reference proteome</keyword>
<feature type="short sequence motif" description="Q motif" evidence="6">
    <location>
        <begin position="214"/>
        <end position="242"/>
    </location>
</feature>
<evidence type="ECO:0000256" key="5">
    <source>
        <dbReference type="ARBA" id="ARBA00022840"/>
    </source>
</evidence>
<protein>
    <recommendedName>
        <fullName evidence="1">RNA helicase</fullName>
        <ecNumber evidence="1">3.6.4.13</ecNumber>
    </recommendedName>
</protein>
<dbReference type="OrthoDB" id="10265785at2759"/>
<dbReference type="InterPro" id="IPR014014">
    <property type="entry name" value="RNA_helicase_DEAD_Q_motif"/>
</dbReference>
<keyword evidence="2" id="KW-0547">Nucleotide-binding</keyword>
<sequence>MDNNIFSAWRGRHDAPGNNNSWSATASSASAPGAISNSTAATTSSSRPDDDSKNKNNNNNNRSTNYGFGGSNTNFSSSGAGFGGSNTSFSGSGFGGTSFNSNNDTTSGIGGGGGGGVNQLSKLSGDIGTMQISSSTTTSSGPLTTPTATLSASILASAPSSAQDQTGGDGEGFSSSPSLGEIHDSQSREMSNLNAGYDVHVIQQDQSSPYHSITRFEELSLHEDILKGLYNKKFDRPSKIQEHALPLLMKNPPQHLIGQAQSGTGKTAAFCLAVLSRINFDDPNCQAIILSPTRELTQQTVDVMKELARYTTATVAPVVYQSDRCYSRVDGQIVIGTPGTVGRLIKIRHLNVAKVRMLVLDEADSMLDMQNLGQMSVQIKRLIPNTAQLVLFSATYPTRFERYIEEFLGNAPKNEIRLRKVEELAIRTIRQFYIDCEDEEDRFSLLSDLYKVMTISKSIIFVHAREVADKITARLIRAGHYVSLLHGGLSPNERDKCMDDFRNTRTKVLVATNVLARGIDIYDVNMVVNYDLPTTLRGPDRKKVADYEVYLHRIGRTGRFGRRGVAINFVHSLEAHEILQDIQNHYMCDILKIVTDWMNLEGKTGDEKKETRLDNIEAFIKKTLKGV</sequence>
<keyword evidence="3" id="KW-0378">Hydrolase</keyword>
<organism evidence="11 12">
    <name type="scientific">Linnemannia hyalina</name>
    <dbReference type="NCBI Taxonomy" id="64524"/>
    <lineage>
        <taxon>Eukaryota</taxon>
        <taxon>Fungi</taxon>
        <taxon>Fungi incertae sedis</taxon>
        <taxon>Mucoromycota</taxon>
        <taxon>Mortierellomycotina</taxon>
        <taxon>Mortierellomycetes</taxon>
        <taxon>Mortierellales</taxon>
        <taxon>Mortierellaceae</taxon>
        <taxon>Linnemannia</taxon>
    </lineage>
</organism>
<evidence type="ECO:0000313" key="12">
    <source>
        <dbReference type="Proteomes" id="UP000707451"/>
    </source>
</evidence>